<dbReference type="RefSeq" id="WP_038626279.1">
    <property type="nucleotide sequence ID" value="NZ_CP046975.1"/>
</dbReference>
<feature type="transmembrane region" description="Helical" evidence="1">
    <location>
        <begin position="109"/>
        <end position="127"/>
    </location>
</feature>
<evidence type="ECO:0000313" key="3">
    <source>
        <dbReference type="Proteomes" id="UP001220238"/>
    </source>
</evidence>
<gene>
    <name evidence="2" type="ORF">P2W56_10330</name>
</gene>
<keyword evidence="1" id="KW-0812">Transmembrane</keyword>
<dbReference type="AlphaFoldDB" id="A0AB38XUV2"/>
<sequence>MTSMLTSFTWAEVPGVFLAYLLIIAIPTALAWVGTAWLAKKSGERIAYGHTVFVFVAAFLICFCTLAWMPEGEYNYSPWQVFCSGFAMVILTASAMMRVPAPTLNLLPTWWAAVAGYTLCWSIIAGTDDITGLWGVGLIFLLLGLIAGVGAVVWLTLAIRRLLLDSAA</sequence>
<keyword evidence="1" id="KW-1133">Transmembrane helix</keyword>
<dbReference type="GeneID" id="92768427"/>
<dbReference type="EMBL" id="CP120206">
    <property type="protein sequence ID" value="WET43795.1"/>
    <property type="molecule type" value="Genomic_DNA"/>
</dbReference>
<name>A0AB38XUV2_CORAY</name>
<feature type="transmembrane region" description="Helical" evidence="1">
    <location>
        <begin position="17"/>
        <end position="39"/>
    </location>
</feature>
<feature type="transmembrane region" description="Helical" evidence="1">
    <location>
        <begin position="51"/>
        <end position="70"/>
    </location>
</feature>
<protein>
    <submittedName>
        <fullName evidence="2">Uncharacterized protein</fullName>
    </submittedName>
</protein>
<dbReference type="Proteomes" id="UP001220238">
    <property type="component" value="Chromosome"/>
</dbReference>
<evidence type="ECO:0000313" key="2">
    <source>
        <dbReference type="EMBL" id="WET43795.1"/>
    </source>
</evidence>
<evidence type="ECO:0000256" key="1">
    <source>
        <dbReference type="SAM" id="Phobius"/>
    </source>
</evidence>
<organism evidence="2 3">
    <name type="scientific">Corynebacterium amycolatum</name>
    <dbReference type="NCBI Taxonomy" id="43765"/>
    <lineage>
        <taxon>Bacteria</taxon>
        <taxon>Bacillati</taxon>
        <taxon>Actinomycetota</taxon>
        <taxon>Actinomycetes</taxon>
        <taxon>Mycobacteriales</taxon>
        <taxon>Corynebacteriaceae</taxon>
        <taxon>Corynebacterium</taxon>
    </lineage>
</organism>
<feature type="transmembrane region" description="Helical" evidence="1">
    <location>
        <begin position="76"/>
        <end position="97"/>
    </location>
</feature>
<accession>A0AB38XUV2</accession>
<reference evidence="2" key="1">
    <citation type="submission" date="2023-03" db="EMBL/GenBank/DDBJ databases">
        <title>Corynebacterium amycolatum SB-1.</title>
        <authorList>
            <person name="Jo H."/>
        </authorList>
    </citation>
    <scope>NUCLEOTIDE SEQUENCE</scope>
    <source>
        <strain evidence="2">SB-1</strain>
    </source>
</reference>
<keyword evidence="1" id="KW-0472">Membrane</keyword>
<proteinExistence type="predicted"/>
<feature type="transmembrane region" description="Helical" evidence="1">
    <location>
        <begin position="133"/>
        <end position="157"/>
    </location>
</feature>